<keyword evidence="3 4" id="KW-0285">Flavoprotein</keyword>
<comment type="similarity">
    <text evidence="3 4">In the N-terminal section; belongs to the HFCD (homo-oligomeric flavin containing Cys decarboxylase) superfamily.</text>
</comment>
<comment type="function">
    <text evidence="3">Catalyzes two sequential steps in the biosynthesis of coenzyme A. In the first step cysteine is conjugated to 4'-phosphopantothenate to form 4-phosphopantothenoylcysteine. In the second step the latter compound is decarboxylated to form 4'-phosphopantotheine.</text>
</comment>
<organism evidence="7 8">
    <name type="scientific">Micromonospora avicenniae</name>
    <dbReference type="NCBI Taxonomy" id="1198245"/>
    <lineage>
        <taxon>Bacteria</taxon>
        <taxon>Bacillati</taxon>
        <taxon>Actinomycetota</taxon>
        <taxon>Actinomycetes</taxon>
        <taxon>Micromonosporales</taxon>
        <taxon>Micromonosporaceae</taxon>
        <taxon>Micromonospora</taxon>
    </lineage>
</organism>
<comment type="caution">
    <text evidence="3">Lacks conserved residue(s) required for the propagation of feature annotation.</text>
</comment>
<dbReference type="SUPFAM" id="SSF102645">
    <property type="entry name" value="CoaB-like"/>
    <property type="match status" value="1"/>
</dbReference>
<dbReference type="EC" id="6.3.2.5" evidence="3"/>
<evidence type="ECO:0000313" key="8">
    <source>
        <dbReference type="Proteomes" id="UP000186004"/>
    </source>
</evidence>
<evidence type="ECO:0000313" key="7">
    <source>
        <dbReference type="EMBL" id="SIR76582.1"/>
    </source>
</evidence>
<keyword evidence="3" id="KW-0479">Metal-binding</keyword>
<dbReference type="InterPro" id="IPR007085">
    <property type="entry name" value="DNA/pantothenate-metab_flavo_C"/>
</dbReference>
<dbReference type="InterPro" id="IPR035929">
    <property type="entry name" value="CoaB-like_sf"/>
</dbReference>
<accession>A0A1N7DL58</accession>
<dbReference type="GO" id="GO:0010181">
    <property type="term" value="F:FMN binding"/>
    <property type="evidence" value="ECO:0007669"/>
    <property type="project" value="UniProtKB-UniRule"/>
</dbReference>
<feature type="binding site" evidence="3">
    <location>
        <position position="325"/>
    </location>
    <ligand>
        <name>CTP</name>
        <dbReference type="ChEBI" id="CHEBI:37563"/>
    </ligand>
</feature>
<dbReference type="GO" id="GO:0004632">
    <property type="term" value="F:phosphopantothenate--cysteine ligase activity"/>
    <property type="evidence" value="ECO:0007669"/>
    <property type="project" value="UniProtKB-UniRule"/>
</dbReference>
<dbReference type="Pfam" id="PF04127">
    <property type="entry name" value="DFP"/>
    <property type="match status" value="1"/>
</dbReference>
<evidence type="ECO:0000256" key="3">
    <source>
        <dbReference type="HAMAP-Rule" id="MF_02225"/>
    </source>
</evidence>
<dbReference type="OrthoDB" id="9802554at2"/>
<keyword evidence="2 3" id="KW-0456">Lyase</keyword>
<keyword evidence="3 4" id="KW-0288">FMN</keyword>
<dbReference type="GO" id="GO:0071513">
    <property type="term" value="C:phosphopantothenoylcysteine decarboxylase complex"/>
    <property type="evidence" value="ECO:0007669"/>
    <property type="project" value="TreeGrafter"/>
</dbReference>
<comment type="function">
    <text evidence="4">Catalyzes two steps in the biosynthesis of coenzyme A. In the first step cysteine is conjugated to 4'-phosphopantothenate to form 4-phosphopantothenoylcysteine, in the latter compound is decarboxylated to form 4'-phosphopantotheine.</text>
</comment>
<dbReference type="SUPFAM" id="SSF52507">
    <property type="entry name" value="Homo-oligomeric flavin-containing Cys decarboxylases, HFCD"/>
    <property type="match status" value="1"/>
</dbReference>
<dbReference type="Proteomes" id="UP000186004">
    <property type="component" value="Unassembled WGS sequence"/>
</dbReference>
<proteinExistence type="inferred from homology"/>
<dbReference type="GO" id="GO:0015941">
    <property type="term" value="P:pantothenate catabolic process"/>
    <property type="evidence" value="ECO:0007669"/>
    <property type="project" value="InterPro"/>
</dbReference>
<evidence type="ECO:0000256" key="2">
    <source>
        <dbReference type="ARBA" id="ARBA00023239"/>
    </source>
</evidence>
<gene>
    <name evidence="3" type="primary">coaBC</name>
    <name evidence="7" type="ORF">SAMN05444858_11755</name>
</gene>
<comment type="pathway">
    <text evidence="3 4">Cofactor biosynthesis; coenzyme A biosynthesis; CoA from (R)-pantothenate: step 3/5.</text>
</comment>
<reference evidence="7 8" key="1">
    <citation type="submission" date="2017-01" db="EMBL/GenBank/DDBJ databases">
        <authorList>
            <person name="Mah S.A."/>
            <person name="Swanson W.J."/>
            <person name="Moy G.W."/>
            <person name="Vacquier V.D."/>
        </authorList>
    </citation>
    <scope>NUCLEOTIDE SEQUENCE [LARGE SCALE GENOMIC DNA]</scope>
    <source>
        <strain evidence="7 8">DSM 45758</strain>
    </source>
</reference>
<dbReference type="AlphaFoldDB" id="A0A1N7DL58"/>
<feature type="binding site" evidence="3">
    <location>
        <position position="278"/>
    </location>
    <ligand>
        <name>CTP</name>
        <dbReference type="ChEBI" id="CHEBI:37563"/>
    </ligand>
</feature>
<keyword evidence="1 3" id="KW-0210">Decarboxylase</keyword>
<comment type="catalytic activity">
    <reaction evidence="3 4">
        <text>N-[(R)-4-phosphopantothenoyl]-L-cysteine + H(+) = (R)-4'-phosphopantetheine + CO2</text>
        <dbReference type="Rhea" id="RHEA:16793"/>
        <dbReference type="ChEBI" id="CHEBI:15378"/>
        <dbReference type="ChEBI" id="CHEBI:16526"/>
        <dbReference type="ChEBI" id="CHEBI:59458"/>
        <dbReference type="ChEBI" id="CHEBI:61723"/>
        <dbReference type="EC" id="4.1.1.36"/>
    </reaction>
</comment>
<feature type="binding site" evidence="3">
    <location>
        <position position="339"/>
    </location>
    <ligand>
        <name>CTP</name>
        <dbReference type="ChEBI" id="CHEBI:37563"/>
    </ligand>
</feature>
<dbReference type="EMBL" id="FTNF01000017">
    <property type="protein sequence ID" value="SIR76582.1"/>
    <property type="molecule type" value="Genomic_DNA"/>
</dbReference>
<comment type="pathway">
    <text evidence="3 4">Cofactor biosynthesis; coenzyme A biosynthesis; CoA from (R)-pantothenate: step 2/5.</text>
</comment>
<dbReference type="STRING" id="1198245.SAMN05444858_11755"/>
<dbReference type="UniPathway" id="UPA00241">
    <property type="reaction ID" value="UER00353"/>
</dbReference>
<dbReference type="InterPro" id="IPR005252">
    <property type="entry name" value="CoaBC"/>
</dbReference>
<feature type="region of interest" description="Phosphopantothenate--cysteine ligase" evidence="3">
    <location>
        <begin position="190"/>
        <end position="402"/>
    </location>
</feature>
<dbReference type="Gene3D" id="3.40.50.1950">
    <property type="entry name" value="Flavin prenyltransferase-like"/>
    <property type="match status" value="1"/>
</dbReference>
<keyword evidence="8" id="KW-1185">Reference proteome</keyword>
<dbReference type="RefSeq" id="WP_076472879.1">
    <property type="nucleotide sequence ID" value="NZ_FTNF01000017.1"/>
</dbReference>
<keyword evidence="3" id="KW-0511">Multifunctional enzyme</keyword>
<dbReference type="GO" id="GO:0015937">
    <property type="term" value="P:coenzyme A biosynthetic process"/>
    <property type="evidence" value="ECO:0007669"/>
    <property type="project" value="UniProtKB-UniRule"/>
</dbReference>
<dbReference type="PANTHER" id="PTHR14359:SF6">
    <property type="entry name" value="PHOSPHOPANTOTHENOYLCYSTEINE DECARBOXYLASE"/>
    <property type="match status" value="1"/>
</dbReference>
<dbReference type="GO" id="GO:0004633">
    <property type="term" value="F:phosphopantothenoylcysteine decarboxylase activity"/>
    <property type="evidence" value="ECO:0007669"/>
    <property type="project" value="UniProtKB-UniRule"/>
</dbReference>
<name>A0A1N7DL58_9ACTN</name>
<protein>
    <recommendedName>
        <fullName evidence="3">Coenzyme A biosynthesis bifunctional protein CoaBC</fullName>
    </recommendedName>
    <alternativeName>
        <fullName evidence="3">DNA/pantothenate metabolism flavoprotein</fullName>
    </alternativeName>
    <alternativeName>
        <fullName evidence="3">Phosphopantothenoylcysteine synthetase/decarboxylase</fullName>
        <shortName evidence="3">PPCS-PPCDC</shortName>
    </alternativeName>
    <domain>
        <recommendedName>
            <fullName evidence="3">Phosphopantothenoylcysteine decarboxylase</fullName>
            <shortName evidence="3">PPC decarboxylase</shortName>
            <shortName evidence="3">PPC-DC</shortName>
            <ecNumber evidence="3">4.1.1.36</ecNumber>
        </recommendedName>
        <alternativeName>
            <fullName evidence="3">CoaC</fullName>
        </alternativeName>
    </domain>
    <domain>
        <recommendedName>
            <fullName evidence="3">Phosphopantothenate--cysteine ligase</fullName>
            <ecNumber evidence="3">6.3.2.5</ecNumber>
        </recommendedName>
        <alternativeName>
            <fullName evidence="3">CoaB</fullName>
        </alternativeName>
        <alternativeName>
            <fullName evidence="3">Phosphopantothenoylcysteine synthetase</fullName>
            <shortName evidence="3">PPC synthetase</shortName>
            <shortName evidence="3">PPC-S</shortName>
        </alternativeName>
    </domain>
</protein>
<comment type="catalytic activity">
    <reaction evidence="3 4">
        <text>(R)-4'-phosphopantothenate + L-cysteine + CTP = N-[(R)-4-phosphopantothenoyl]-L-cysteine + CMP + diphosphate + H(+)</text>
        <dbReference type="Rhea" id="RHEA:19397"/>
        <dbReference type="ChEBI" id="CHEBI:10986"/>
        <dbReference type="ChEBI" id="CHEBI:15378"/>
        <dbReference type="ChEBI" id="CHEBI:33019"/>
        <dbReference type="ChEBI" id="CHEBI:35235"/>
        <dbReference type="ChEBI" id="CHEBI:37563"/>
        <dbReference type="ChEBI" id="CHEBI:59458"/>
        <dbReference type="ChEBI" id="CHEBI:60377"/>
        <dbReference type="EC" id="6.3.2.5"/>
    </reaction>
</comment>
<evidence type="ECO:0000256" key="1">
    <source>
        <dbReference type="ARBA" id="ARBA00022793"/>
    </source>
</evidence>
<sequence length="402" mass="41669">MSAEIILGVGGGIAAYKACELLRLFTESGHRVRVVPTASALRFVGAPTWAALSGQPVADDVWSDVHEVPHVRLGQHADLVVVAPTTADLLAKAAHGLADDLLTNTLLTARCPVVLAPAMHTEMWEHPATVANVATLRARGVLVVEPAVGRLTGVDTGKGRLPDPAEIFAVARRVLARGVGAPADLAGRRVVVTAGGTREPLDPVRFLGNRSSGKQGYAFARTAVARGAQVTLISANVSLPDPAGVDLVRVGTTAELREATLKAAAEADAVVMAAAPADFRPAVYAPGKIKKADDGSAPTIELVTNPDIAAELGERRRPDQVLVVFAAETGDAEANGRAKLARKRADLIVINEVGTDKVFGADTNAATVIGADGSVTPMPEQSKGDLADGVWDLVVTRLSGRP</sequence>
<evidence type="ECO:0000256" key="4">
    <source>
        <dbReference type="RuleBase" id="RU364078"/>
    </source>
</evidence>
<dbReference type="HAMAP" id="MF_02225">
    <property type="entry name" value="CoaBC"/>
    <property type="match status" value="1"/>
</dbReference>
<dbReference type="EC" id="4.1.1.36" evidence="3"/>
<feature type="binding site" evidence="3">
    <location>
        <position position="343"/>
    </location>
    <ligand>
        <name>CTP</name>
        <dbReference type="ChEBI" id="CHEBI:37563"/>
    </ligand>
</feature>
<keyword evidence="3 4" id="KW-0436">Ligase</keyword>
<keyword evidence="3" id="KW-0460">Magnesium</keyword>
<dbReference type="GO" id="GO:0046872">
    <property type="term" value="F:metal ion binding"/>
    <property type="evidence" value="ECO:0007669"/>
    <property type="project" value="UniProtKB-KW"/>
</dbReference>
<dbReference type="Pfam" id="PF02441">
    <property type="entry name" value="Flavoprotein"/>
    <property type="match status" value="1"/>
</dbReference>
<feature type="domain" description="DNA/pantothenate metabolism flavoprotein C-terminal" evidence="6">
    <location>
        <begin position="185"/>
        <end position="395"/>
    </location>
</feature>
<comment type="similarity">
    <text evidence="3 4">In the C-terminal section; belongs to the PPC synthetase family.</text>
</comment>
<dbReference type="InterPro" id="IPR036551">
    <property type="entry name" value="Flavin_trans-like"/>
</dbReference>
<dbReference type="NCBIfam" id="TIGR00521">
    <property type="entry name" value="coaBC_dfp"/>
    <property type="match status" value="1"/>
</dbReference>
<dbReference type="InterPro" id="IPR003382">
    <property type="entry name" value="Flavoprotein"/>
</dbReference>
<evidence type="ECO:0000259" key="5">
    <source>
        <dbReference type="Pfam" id="PF02441"/>
    </source>
</evidence>
<comment type="cofactor">
    <cofactor evidence="3">
        <name>FMN</name>
        <dbReference type="ChEBI" id="CHEBI:58210"/>
    </cofactor>
    <text evidence="3">Binds 1 FMN per subunit.</text>
</comment>
<feature type="region of interest" description="Phosphopantothenoylcysteine decarboxylase" evidence="3">
    <location>
        <begin position="1"/>
        <end position="189"/>
    </location>
</feature>
<dbReference type="PANTHER" id="PTHR14359">
    <property type="entry name" value="HOMO-OLIGOMERIC FLAVIN CONTAINING CYS DECARBOXYLASE FAMILY"/>
    <property type="match status" value="1"/>
</dbReference>
<feature type="domain" description="Flavoprotein" evidence="5">
    <location>
        <begin position="4"/>
        <end position="167"/>
    </location>
</feature>
<evidence type="ECO:0000259" key="6">
    <source>
        <dbReference type="Pfam" id="PF04127"/>
    </source>
</evidence>
<feature type="binding site" evidence="3">
    <location>
        <position position="288"/>
    </location>
    <ligand>
        <name>CTP</name>
        <dbReference type="ChEBI" id="CHEBI:37563"/>
    </ligand>
</feature>
<dbReference type="Gene3D" id="3.40.50.10300">
    <property type="entry name" value="CoaB-like"/>
    <property type="match status" value="1"/>
</dbReference>
<comment type="cofactor">
    <cofactor evidence="3">
        <name>Mg(2+)</name>
        <dbReference type="ChEBI" id="CHEBI:18420"/>
    </cofactor>
</comment>